<dbReference type="InterPro" id="IPR036390">
    <property type="entry name" value="WH_DNA-bd_sf"/>
</dbReference>
<dbReference type="SUPFAM" id="SSF46785">
    <property type="entry name" value="Winged helix' DNA-binding domain"/>
    <property type="match status" value="1"/>
</dbReference>
<proteinExistence type="predicted"/>
<dbReference type="GO" id="GO:0003700">
    <property type="term" value="F:DNA-binding transcription factor activity"/>
    <property type="evidence" value="ECO:0007669"/>
    <property type="project" value="InterPro"/>
</dbReference>
<keyword evidence="2" id="KW-0238">DNA-binding</keyword>
<keyword evidence="3" id="KW-1185">Reference proteome</keyword>
<dbReference type="RefSeq" id="WP_097206115.1">
    <property type="nucleotide sequence ID" value="NZ_JACHXB010000004.1"/>
</dbReference>
<sequence>MAGEAHRADEVDDVVDRWAAVRPDVDPASIGVFGRIARLDLMRRAAVRRLHNQHGINSAAFDLLSQLRRADPPHRRTTGELAEATLLTSAATTLRIDRLEADGLVRRVRSDEDRRVVYAELTPAGLARIDALYEEHVALENRLLAGLAVDERMQLADLLRTLTHSVADAGDA</sequence>
<dbReference type="InterPro" id="IPR036388">
    <property type="entry name" value="WH-like_DNA-bd_sf"/>
</dbReference>
<dbReference type="PANTHER" id="PTHR33164:SF104">
    <property type="entry name" value="TRANSCRIPTIONAL REGULATORY PROTEIN"/>
    <property type="match status" value="1"/>
</dbReference>
<dbReference type="SMART" id="SM00347">
    <property type="entry name" value="HTH_MARR"/>
    <property type="match status" value="1"/>
</dbReference>
<dbReference type="AlphaFoldDB" id="A0A285ED01"/>
<dbReference type="Gene3D" id="1.10.10.10">
    <property type="entry name" value="Winged helix-like DNA-binding domain superfamily/Winged helix DNA-binding domain"/>
    <property type="match status" value="1"/>
</dbReference>
<reference evidence="2 3" key="1">
    <citation type="submission" date="2017-09" db="EMBL/GenBank/DDBJ databases">
        <authorList>
            <person name="Ehlers B."/>
            <person name="Leendertz F.H."/>
        </authorList>
    </citation>
    <scope>NUCLEOTIDE SEQUENCE [LARGE SCALE GENOMIC DNA]</scope>
    <source>
        <strain evidence="2 3">DSM 46844</strain>
    </source>
</reference>
<dbReference type="OrthoDB" id="3237509at2"/>
<organism evidence="2 3">
    <name type="scientific">Geodermatophilus sabuli</name>
    <dbReference type="NCBI Taxonomy" id="1564158"/>
    <lineage>
        <taxon>Bacteria</taxon>
        <taxon>Bacillati</taxon>
        <taxon>Actinomycetota</taxon>
        <taxon>Actinomycetes</taxon>
        <taxon>Geodermatophilales</taxon>
        <taxon>Geodermatophilaceae</taxon>
        <taxon>Geodermatophilus</taxon>
    </lineage>
</organism>
<accession>A0A285ED01</accession>
<dbReference type="Proteomes" id="UP000219514">
    <property type="component" value="Unassembled WGS sequence"/>
</dbReference>
<dbReference type="PRINTS" id="PR00598">
    <property type="entry name" value="HTHMARR"/>
</dbReference>
<name>A0A285ED01_9ACTN</name>
<protein>
    <submittedName>
        <fullName evidence="2">DNA-binding transcriptional regulator, MarR family</fullName>
    </submittedName>
</protein>
<dbReference type="PROSITE" id="PS50995">
    <property type="entry name" value="HTH_MARR_2"/>
    <property type="match status" value="1"/>
</dbReference>
<dbReference type="InterPro" id="IPR000835">
    <property type="entry name" value="HTH_MarR-typ"/>
</dbReference>
<dbReference type="Pfam" id="PF12802">
    <property type="entry name" value="MarR_2"/>
    <property type="match status" value="1"/>
</dbReference>
<dbReference type="GO" id="GO:0003677">
    <property type="term" value="F:DNA binding"/>
    <property type="evidence" value="ECO:0007669"/>
    <property type="project" value="UniProtKB-KW"/>
</dbReference>
<feature type="domain" description="HTH marR-type" evidence="1">
    <location>
        <begin position="29"/>
        <end position="164"/>
    </location>
</feature>
<evidence type="ECO:0000313" key="3">
    <source>
        <dbReference type="Proteomes" id="UP000219514"/>
    </source>
</evidence>
<dbReference type="PANTHER" id="PTHR33164">
    <property type="entry name" value="TRANSCRIPTIONAL REGULATOR, MARR FAMILY"/>
    <property type="match status" value="1"/>
</dbReference>
<evidence type="ECO:0000313" key="2">
    <source>
        <dbReference type="EMBL" id="SNX96094.1"/>
    </source>
</evidence>
<dbReference type="EMBL" id="OBDO01000003">
    <property type="protein sequence ID" value="SNX96094.1"/>
    <property type="molecule type" value="Genomic_DNA"/>
</dbReference>
<evidence type="ECO:0000259" key="1">
    <source>
        <dbReference type="PROSITE" id="PS50995"/>
    </source>
</evidence>
<dbReference type="GO" id="GO:0006950">
    <property type="term" value="P:response to stress"/>
    <property type="evidence" value="ECO:0007669"/>
    <property type="project" value="TreeGrafter"/>
</dbReference>
<dbReference type="InterPro" id="IPR039422">
    <property type="entry name" value="MarR/SlyA-like"/>
</dbReference>
<gene>
    <name evidence="2" type="ORF">SAMN06893097_103263</name>
</gene>